<accession>A0A4Y2NRH3</accession>
<comment type="caution">
    <text evidence="1">The sequence shown here is derived from an EMBL/GenBank/DDBJ whole genome shotgun (WGS) entry which is preliminary data.</text>
</comment>
<evidence type="ECO:0000313" key="1">
    <source>
        <dbReference type="EMBL" id="GBN41322.1"/>
    </source>
</evidence>
<proteinExistence type="predicted"/>
<dbReference type="EMBL" id="BGPR01288796">
    <property type="protein sequence ID" value="GBN41322.1"/>
    <property type="molecule type" value="Genomic_DNA"/>
</dbReference>
<protein>
    <recommendedName>
        <fullName evidence="3">Histone-lysine N-methyltransferase SETMAR</fullName>
    </recommendedName>
</protein>
<reference evidence="1 2" key="1">
    <citation type="journal article" date="2019" name="Sci. Rep.">
        <title>Orb-weaving spider Araneus ventricosus genome elucidates the spidroin gene catalogue.</title>
        <authorList>
            <person name="Kono N."/>
            <person name="Nakamura H."/>
            <person name="Ohtoshi R."/>
            <person name="Moran D.A.P."/>
            <person name="Shinohara A."/>
            <person name="Yoshida Y."/>
            <person name="Fujiwara M."/>
            <person name="Mori M."/>
            <person name="Tomita M."/>
            <person name="Arakawa K."/>
        </authorList>
    </citation>
    <scope>NUCLEOTIDE SEQUENCE [LARGE SCALE GENOMIC DNA]</scope>
</reference>
<evidence type="ECO:0000313" key="2">
    <source>
        <dbReference type="Proteomes" id="UP000499080"/>
    </source>
</evidence>
<sequence length="110" mass="12473">FIKPGGHYIQTKDCSRISATQFTPLFDHPPYSPDLAPSDFHLFLKLKEFLGGKRFGSNEELENAVTTWLNELAIEEYDMGILQLVDKYDKCLNVGGDYVESEGSFLYATE</sequence>
<feature type="non-terminal residue" evidence="1">
    <location>
        <position position="1"/>
    </location>
</feature>
<organism evidence="1 2">
    <name type="scientific">Araneus ventricosus</name>
    <name type="common">Orbweaver spider</name>
    <name type="synonym">Epeira ventricosa</name>
    <dbReference type="NCBI Taxonomy" id="182803"/>
    <lineage>
        <taxon>Eukaryota</taxon>
        <taxon>Metazoa</taxon>
        <taxon>Ecdysozoa</taxon>
        <taxon>Arthropoda</taxon>
        <taxon>Chelicerata</taxon>
        <taxon>Arachnida</taxon>
        <taxon>Araneae</taxon>
        <taxon>Araneomorphae</taxon>
        <taxon>Entelegynae</taxon>
        <taxon>Araneoidea</taxon>
        <taxon>Araneidae</taxon>
        <taxon>Araneus</taxon>
    </lineage>
</organism>
<dbReference type="AlphaFoldDB" id="A0A4Y2NRH3"/>
<dbReference type="Gene3D" id="3.30.420.10">
    <property type="entry name" value="Ribonuclease H-like superfamily/Ribonuclease H"/>
    <property type="match status" value="1"/>
</dbReference>
<gene>
    <name evidence="1" type="ORF">AVEN_93684_1</name>
</gene>
<evidence type="ECO:0008006" key="3">
    <source>
        <dbReference type="Google" id="ProtNLM"/>
    </source>
</evidence>
<dbReference type="InterPro" id="IPR052709">
    <property type="entry name" value="Transposase-MT_Hybrid"/>
</dbReference>
<dbReference type="GO" id="GO:0003676">
    <property type="term" value="F:nucleic acid binding"/>
    <property type="evidence" value="ECO:0007669"/>
    <property type="project" value="InterPro"/>
</dbReference>
<dbReference type="OrthoDB" id="6118231at2759"/>
<name>A0A4Y2NRH3_ARAVE</name>
<dbReference type="PANTHER" id="PTHR46060">
    <property type="entry name" value="MARINER MOS1 TRANSPOSASE-LIKE PROTEIN"/>
    <property type="match status" value="1"/>
</dbReference>
<keyword evidence="2" id="KW-1185">Reference proteome</keyword>
<dbReference type="Proteomes" id="UP000499080">
    <property type="component" value="Unassembled WGS sequence"/>
</dbReference>
<dbReference type="InterPro" id="IPR036397">
    <property type="entry name" value="RNaseH_sf"/>
</dbReference>
<dbReference type="PANTHER" id="PTHR46060:SF1">
    <property type="entry name" value="MARINER MOS1 TRANSPOSASE-LIKE PROTEIN"/>
    <property type="match status" value="1"/>
</dbReference>